<proteinExistence type="predicted"/>
<reference evidence="1 2" key="1">
    <citation type="submission" date="2018-07" db="EMBL/GenBank/DDBJ databases">
        <title>Leeuwenhoekiella genomics.</title>
        <authorList>
            <person name="Tahon G."/>
            <person name="Willems A."/>
        </authorList>
    </citation>
    <scope>NUCLEOTIDE SEQUENCE [LARGE SCALE GENOMIC DNA]</scope>
    <source>
        <strain evidence="1 2">LMG 1345</strain>
    </source>
</reference>
<comment type="caution">
    <text evidence="1">The sequence shown here is derived from an EMBL/GenBank/DDBJ whole genome shotgun (WGS) entry which is preliminary data.</text>
</comment>
<organism evidence="1 2">
    <name type="scientific">Leeuwenhoekiella marinoflava</name>
    <dbReference type="NCBI Taxonomy" id="988"/>
    <lineage>
        <taxon>Bacteria</taxon>
        <taxon>Pseudomonadati</taxon>
        <taxon>Bacteroidota</taxon>
        <taxon>Flavobacteriia</taxon>
        <taxon>Flavobacteriales</taxon>
        <taxon>Flavobacteriaceae</taxon>
        <taxon>Leeuwenhoekiella</taxon>
    </lineage>
</organism>
<dbReference type="STRING" id="1122159.SAMN02745246_02594"/>
<evidence type="ECO:0000313" key="1">
    <source>
        <dbReference type="EMBL" id="RXG29069.1"/>
    </source>
</evidence>
<dbReference type="EMBL" id="QOVL01000010">
    <property type="protein sequence ID" value="RXG29069.1"/>
    <property type="molecule type" value="Genomic_DNA"/>
</dbReference>
<protein>
    <submittedName>
        <fullName evidence="1">Uncharacterized protein</fullName>
    </submittedName>
</protein>
<dbReference type="Proteomes" id="UP000290608">
    <property type="component" value="Unassembled WGS sequence"/>
</dbReference>
<dbReference type="AlphaFoldDB" id="A0A4Q0PKU1"/>
<accession>A0A4Q0PKU1</accession>
<name>A0A4Q0PKU1_9FLAO</name>
<gene>
    <name evidence="1" type="ORF">DSL99_2304</name>
</gene>
<evidence type="ECO:0000313" key="2">
    <source>
        <dbReference type="Proteomes" id="UP000290608"/>
    </source>
</evidence>
<sequence>MLKKTEIELQHFISHLGLDLDEVLNKDIFCQILRGFTSKGT</sequence>